<evidence type="ECO:0000313" key="3">
    <source>
        <dbReference type="Proteomes" id="UP000747110"/>
    </source>
</evidence>
<feature type="region of interest" description="Disordered" evidence="1">
    <location>
        <begin position="1"/>
        <end position="40"/>
    </location>
</feature>
<proteinExistence type="predicted"/>
<feature type="region of interest" description="Disordered" evidence="1">
    <location>
        <begin position="56"/>
        <end position="77"/>
    </location>
</feature>
<dbReference type="Proteomes" id="UP000747110">
    <property type="component" value="Unassembled WGS sequence"/>
</dbReference>
<dbReference type="AlphaFoldDB" id="A0A8J4CBR5"/>
<keyword evidence="3" id="KW-1185">Reference proteome</keyword>
<feature type="compositionally biased region" description="Low complexity" evidence="1">
    <location>
        <begin position="512"/>
        <end position="523"/>
    </location>
</feature>
<feature type="compositionally biased region" description="Low complexity" evidence="1">
    <location>
        <begin position="142"/>
        <end position="152"/>
    </location>
</feature>
<reference evidence="2" key="1">
    <citation type="journal article" date="2021" name="Proc. Natl. Acad. Sci. U.S.A.">
        <title>Three genomes in the algal genus Volvox reveal the fate of a haploid sex-determining region after a transition to homothallism.</title>
        <authorList>
            <person name="Yamamoto K."/>
            <person name="Hamaji T."/>
            <person name="Kawai-Toyooka H."/>
            <person name="Matsuzaki R."/>
            <person name="Takahashi F."/>
            <person name="Nishimura Y."/>
            <person name="Kawachi M."/>
            <person name="Noguchi H."/>
            <person name="Minakuchi Y."/>
            <person name="Umen J.G."/>
            <person name="Toyoda A."/>
            <person name="Nozaki H."/>
        </authorList>
    </citation>
    <scope>NUCLEOTIDE SEQUENCE</scope>
    <source>
        <strain evidence="2">NIES-3786</strain>
    </source>
</reference>
<feature type="region of interest" description="Disordered" evidence="1">
    <location>
        <begin position="466"/>
        <end position="489"/>
    </location>
</feature>
<feature type="compositionally biased region" description="Polar residues" evidence="1">
    <location>
        <begin position="472"/>
        <end position="483"/>
    </location>
</feature>
<sequence>SFTTAGPSSGMGGNPQEATSPNPGLQEVTTTVSRTDQSPLTALTYCHPAEVAHARRRPCGGAPSTPRLQAQHPHPASQPLPQLLQLHLPSQMTVQHRLATVNSPFAAGNGGNGGSGAAHVGGWGAALEAMLERVAPRPDNYSPPAASPAPAAGWGNPHVNNGSHAVVGSNRASAAGNLVEYSGRGTVIASMRRLGGQIKSWVSSTGVLGTLEVAPSDHSSRLSINSCGTSAAAIAGGGGGAGTNGPRGLLCTTSSLSHQPANGAVLSMDGKATSIQSDAPCGAEPSFQMPSVSSKLGRGNSPARGPIGFAPRSYQRTNARASATGRAATAPASPMGLGARRCDHWREDTRSKHSCYGSAALERRDTGASPAEGVAAGTAGTEAATEASFEDGYIGGEPITTVTTLSVREADGGENGGIDESRATQCGTAFYRTSSYTSRGIATKDDDDTAAAVRGIAEVMKAHQVPLPCKPPSSSMVNDSGNPEQEDAGGCGGPLLFGLSCLFRIPRRRSSKSSVTRHSSSIRGLSSWP</sequence>
<feature type="compositionally biased region" description="Low complexity" evidence="1">
    <location>
        <begin position="68"/>
        <end position="77"/>
    </location>
</feature>
<gene>
    <name evidence="2" type="ORF">Vretifemale_9070</name>
</gene>
<evidence type="ECO:0000313" key="2">
    <source>
        <dbReference type="EMBL" id="GIL79765.1"/>
    </source>
</evidence>
<protein>
    <submittedName>
        <fullName evidence="2">Uncharacterized protein</fullName>
    </submittedName>
</protein>
<feature type="non-terminal residue" evidence="2">
    <location>
        <position position="1"/>
    </location>
</feature>
<feature type="region of interest" description="Disordered" evidence="1">
    <location>
        <begin position="276"/>
        <end position="337"/>
    </location>
</feature>
<evidence type="ECO:0000256" key="1">
    <source>
        <dbReference type="SAM" id="MobiDB-lite"/>
    </source>
</evidence>
<feature type="region of interest" description="Disordered" evidence="1">
    <location>
        <begin position="508"/>
        <end position="529"/>
    </location>
</feature>
<dbReference type="EMBL" id="BNCP01000016">
    <property type="protein sequence ID" value="GIL79765.1"/>
    <property type="molecule type" value="Genomic_DNA"/>
</dbReference>
<feature type="region of interest" description="Disordered" evidence="1">
    <location>
        <begin position="138"/>
        <end position="157"/>
    </location>
</feature>
<comment type="caution">
    <text evidence="2">The sequence shown here is derived from an EMBL/GenBank/DDBJ whole genome shotgun (WGS) entry which is preliminary data.</text>
</comment>
<feature type="compositionally biased region" description="Polar residues" evidence="1">
    <location>
        <begin position="16"/>
        <end position="40"/>
    </location>
</feature>
<feature type="non-terminal residue" evidence="2">
    <location>
        <position position="529"/>
    </location>
</feature>
<name>A0A8J4CBR5_9CHLO</name>
<feature type="compositionally biased region" description="Low complexity" evidence="1">
    <location>
        <begin position="319"/>
        <end position="334"/>
    </location>
</feature>
<accession>A0A8J4CBR5</accession>
<organism evidence="2 3">
    <name type="scientific">Volvox reticuliferus</name>
    <dbReference type="NCBI Taxonomy" id="1737510"/>
    <lineage>
        <taxon>Eukaryota</taxon>
        <taxon>Viridiplantae</taxon>
        <taxon>Chlorophyta</taxon>
        <taxon>core chlorophytes</taxon>
        <taxon>Chlorophyceae</taxon>
        <taxon>CS clade</taxon>
        <taxon>Chlamydomonadales</taxon>
        <taxon>Volvocaceae</taxon>
        <taxon>Volvox</taxon>
    </lineage>
</organism>